<dbReference type="EMBL" id="CALSDN010000003">
    <property type="protein sequence ID" value="CAH6719973.1"/>
    <property type="molecule type" value="Genomic_DNA"/>
</dbReference>
<organism evidence="1 2">
    <name type="scientific">[Candida] jaroonii</name>
    <dbReference type="NCBI Taxonomy" id="467808"/>
    <lineage>
        <taxon>Eukaryota</taxon>
        <taxon>Fungi</taxon>
        <taxon>Dikarya</taxon>
        <taxon>Ascomycota</taxon>
        <taxon>Saccharomycotina</taxon>
        <taxon>Pichiomycetes</taxon>
        <taxon>Debaryomycetaceae</taxon>
        <taxon>Yamadazyma</taxon>
    </lineage>
</organism>
<reference evidence="1" key="1">
    <citation type="submission" date="2022-06" db="EMBL/GenBank/DDBJ databases">
        <authorList>
            <person name="Legras J.-L."/>
            <person name="Devillers H."/>
            <person name="Grondin C."/>
        </authorList>
    </citation>
    <scope>NUCLEOTIDE SEQUENCE</scope>
    <source>
        <strain evidence="1">CLIB 1444</strain>
    </source>
</reference>
<protein>
    <submittedName>
        <fullName evidence="1">Sister chromatid cohesion protein Dcc1p</fullName>
    </submittedName>
</protein>
<gene>
    <name evidence="1" type="ORF">CLIB1444_03S01596</name>
</gene>
<accession>A0ACA9Y5D1</accession>
<sequence>MELPVYQHLRPNVTTYKLLQLPPDVLEAMNLQDPIQIKSSRNEADLVMVSPDKTWRLRQMNQTNSVLLMDETTRPGSLIGKANLPYQYEVVAIDGSINTADIPIFTGQLPYGELYSVEDLLNDSAISKNQFFKHWFNIGGCEIEGRACILSPDFIKEVVDLFLTLVITKQIDYKSEEFNIEETTISSELKGVDSRVTDNIVTTVLHKFCDFDPKTSKFRVNNEKVAMFYGILALKSLQKPIDTKEFYLVWKNYLPNFYNIPINLDLLKGWYYKNSGLHYLDGGELSMDIGTRIKELFACTGQWELEDMEPYLKMFVVNKKVESLLLKYAKVKRVGSKKIVVPR</sequence>
<name>A0ACA9Y5D1_9ASCO</name>
<keyword evidence="2" id="KW-1185">Reference proteome</keyword>
<proteinExistence type="predicted"/>
<dbReference type="Proteomes" id="UP001152531">
    <property type="component" value="Unassembled WGS sequence"/>
</dbReference>
<comment type="caution">
    <text evidence="1">The sequence shown here is derived from an EMBL/GenBank/DDBJ whole genome shotgun (WGS) entry which is preliminary data.</text>
</comment>
<evidence type="ECO:0000313" key="2">
    <source>
        <dbReference type="Proteomes" id="UP001152531"/>
    </source>
</evidence>
<evidence type="ECO:0000313" key="1">
    <source>
        <dbReference type="EMBL" id="CAH6719973.1"/>
    </source>
</evidence>